<accession>A0A8H5BG70</accession>
<protein>
    <submittedName>
        <fullName evidence="2">Uncharacterized protein</fullName>
    </submittedName>
</protein>
<reference evidence="2 3" key="1">
    <citation type="journal article" date="2020" name="ISME J.">
        <title>Uncovering the hidden diversity of litter-decomposition mechanisms in mushroom-forming fungi.</title>
        <authorList>
            <person name="Floudas D."/>
            <person name="Bentzer J."/>
            <person name="Ahren D."/>
            <person name="Johansson T."/>
            <person name="Persson P."/>
            <person name="Tunlid A."/>
        </authorList>
    </citation>
    <scope>NUCLEOTIDE SEQUENCE [LARGE SCALE GENOMIC DNA]</scope>
    <source>
        <strain evidence="2 3">CBS 101986</strain>
    </source>
</reference>
<comment type="caution">
    <text evidence="2">The sequence shown here is derived from an EMBL/GenBank/DDBJ whole genome shotgun (WGS) entry which is preliminary data.</text>
</comment>
<feature type="compositionally biased region" description="Basic and acidic residues" evidence="1">
    <location>
        <begin position="648"/>
        <end position="667"/>
    </location>
</feature>
<feature type="region of interest" description="Disordered" evidence="1">
    <location>
        <begin position="1"/>
        <end position="104"/>
    </location>
</feature>
<feature type="compositionally biased region" description="Pro residues" evidence="1">
    <location>
        <begin position="215"/>
        <end position="229"/>
    </location>
</feature>
<dbReference type="OrthoDB" id="10070927at2759"/>
<feature type="compositionally biased region" description="Low complexity" evidence="1">
    <location>
        <begin position="59"/>
        <end position="71"/>
    </location>
</feature>
<feature type="compositionally biased region" description="Basic and acidic residues" evidence="1">
    <location>
        <begin position="349"/>
        <end position="394"/>
    </location>
</feature>
<name>A0A8H5BG70_9AGAR</name>
<feature type="compositionally biased region" description="Basic and acidic residues" evidence="1">
    <location>
        <begin position="783"/>
        <end position="796"/>
    </location>
</feature>
<dbReference type="AlphaFoldDB" id="A0A8H5BG70"/>
<feature type="compositionally biased region" description="Low complexity" evidence="1">
    <location>
        <begin position="670"/>
        <end position="679"/>
    </location>
</feature>
<feature type="compositionally biased region" description="Basic residues" evidence="1">
    <location>
        <begin position="773"/>
        <end position="782"/>
    </location>
</feature>
<evidence type="ECO:0000313" key="2">
    <source>
        <dbReference type="EMBL" id="KAF5322790.1"/>
    </source>
</evidence>
<feature type="compositionally biased region" description="Low complexity" evidence="1">
    <location>
        <begin position="586"/>
        <end position="600"/>
    </location>
</feature>
<feature type="compositionally biased region" description="Basic and acidic residues" evidence="1">
    <location>
        <begin position="601"/>
        <end position="614"/>
    </location>
</feature>
<feature type="compositionally biased region" description="Polar residues" evidence="1">
    <location>
        <begin position="424"/>
        <end position="442"/>
    </location>
</feature>
<gene>
    <name evidence="2" type="ORF">D9619_000609</name>
</gene>
<feature type="compositionally biased region" description="Basic and acidic residues" evidence="1">
    <location>
        <begin position="460"/>
        <end position="557"/>
    </location>
</feature>
<dbReference type="Proteomes" id="UP000567179">
    <property type="component" value="Unassembled WGS sequence"/>
</dbReference>
<feature type="compositionally biased region" description="Polar residues" evidence="1">
    <location>
        <begin position="201"/>
        <end position="212"/>
    </location>
</feature>
<sequence length="796" mass="86706">MPPVASPAPPPAAAAAPASASGGAPSTAPSITITGPSAGSIIVPASLPPPPPPAHPDHQPASATTPSTTTSKRADKERNHHPASVAGSVSGGAPPPTASSKQGQGSFMAVGIAAGAEDAKYQTKYKELKRKVKEIDVLYERLSAVPPTSPPADRVAAPSIDGVLGHQSSSQHHSQIQQAIQQQPPQHPHYTAPPQHHRQHTPSSQQAQYTNSHPPTQPAHYAPPPPVPQSPVYAPYPGASHDVHPSSSRSARERERDMYAMPMDPAMDVPHARQLLSPRGGPLSVQPPGSATALYPPPLPSAGYEGSPPIRRRSHSGSTRSAAGPPSAGPYRSHYPAEGPMGMHSPPPPDRDIRDRERERERYERERDRDRERDSRMDRKSHGHGHYDGRERRLSNAQEYDAFYERGGPPPPPPGAMGHYGPSHSPQMSMAPQILSPHSATSAGRMHPHQRLGPGTYVNRDSRERERDRDRDSYMDDLGRDPRDARHTEVDQMRILEQQREWDMRERELRDKERERDGRRSDRDRERHRDRAERDRDRDQDYYRERDLHYRERDREYAPPSSGRGDLPPSNGTIRASPHLHPRTVSGSANNSGTASSRSRNQIDSRTGEYEHHHVPSAQPASANGAPGYYQDGYARMSRSGTPPSGEGEAHSRSDSRSRDYYERDGGRPSGRSLPSGSSYRIRRDDADYAAGGPPEIVPGHTANGSSGGGNTPAIESRKRSRTEMEMDVDGGDIDVHGNPDAGASIAAGGMGAANHSALPDAVGASSDDRSAKRYHRDHSRRRSIDALEDSRMGPS</sequence>
<evidence type="ECO:0000313" key="3">
    <source>
        <dbReference type="Proteomes" id="UP000567179"/>
    </source>
</evidence>
<proteinExistence type="predicted"/>
<evidence type="ECO:0000256" key="1">
    <source>
        <dbReference type="SAM" id="MobiDB-lite"/>
    </source>
</evidence>
<feature type="compositionally biased region" description="Low complexity" evidence="1">
    <location>
        <begin position="13"/>
        <end position="30"/>
    </location>
</feature>
<feature type="compositionally biased region" description="Basic and acidic residues" evidence="1">
    <location>
        <begin position="716"/>
        <end position="725"/>
    </location>
</feature>
<feature type="compositionally biased region" description="Pro residues" evidence="1">
    <location>
        <begin position="1"/>
        <end position="12"/>
    </location>
</feature>
<feature type="compositionally biased region" description="Low complexity" evidence="1">
    <location>
        <begin position="166"/>
        <end position="194"/>
    </location>
</feature>
<feature type="region of interest" description="Disordered" evidence="1">
    <location>
        <begin position="142"/>
        <end position="796"/>
    </location>
</feature>
<feature type="compositionally biased region" description="Low complexity" evidence="1">
    <location>
        <begin position="259"/>
        <end position="269"/>
    </location>
</feature>
<keyword evidence="3" id="KW-1185">Reference proteome</keyword>
<organism evidence="2 3">
    <name type="scientific">Psilocybe cf. subviscida</name>
    <dbReference type="NCBI Taxonomy" id="2480587"/>
    <lineage>
        <taxon>Eukaryota</taxon>
        <taxon>Fungi</taxon>
        <taxon>Dikarya</taxon>
        <taxon>Basidiomycota</taxon>
        <taxon>Agaricomycotina</taxon>
        <taxon>Agaricomycetes</taxon>
        <taxon>Agaricomycetidae</taxon>
        <taxon>Agaricales</taxon>
        <taxon>Agaricineae</taxon>
        <taxon>Strophariaceae</taxon>
        <taxon>Psilocybe</taxon>
    </lineage>
</organism>
<dbReference type="EMBL" id="JAACJJ010000028">
    <property type="protein sequence ID" value="KAF5322790.1"/>
    <property type="molecule type" value="Genomic_DNA"/>
</dbReference>